<dbReference type="RefSeq" id="WP_108826772.1">
    <property type="nucleotide sequence ID" value="NZ_OMOR01000001.1"/>
</dbReference>
<proteinExistence type="inferred from homology"/>
<organism evidence="11 12">
    <name type="scientific">Ascidiaceihabitans donghaensis</name>
    <dbReference type="NCBI Taxonomy" id="1510460"/>
    <lineage>
        <taxon>Bacteria</taxon>
        <taxon>Pseudomonadati</taxon>
        <taxon>Pseudomonadota</taxon>
        <taxon>Alphaproteobacteria</taxon>
        <taxon>Rhodobacterales</taxon>
        <taxon>Paracoccaceae</taxon>
        <taxon>Ascidiaceihabitans</taxon>
    </lineage>
</organism>
<evidence type="ECO:0000256" key="8">
    <source>
        <dbReference type="RuleBase" id="RU003953"/>
    </source>
</evidence>
<keyword evidence="5" id="KW-0479">Metal-binding</keyword>
<dbReference type="Gene3D" id="1.10.3090.10">
    <property type="entry name" value="cca-adding enzyme, domain 2"/>
    <property type="match status" value="1"/>
</dbReference>
<feature type="domain" description="tRNA nucleotidyltransferase/poly(A) polymerase RNA and SrmB- binding" evidence="10">
    <location>
        <begin position="185"/>
        <end position="241"/>
    </location>
</feature>
<dbReference type="GO" id="GO:0000166">
    <property type="term" value="F:nucleotide binding"/>
    <property type="evidence" value="ECO:0007669"/>
    <property type="project" value="UniProtKB-KW"/>
</dbReference>
<keyword evidence="7" id="KW-0460">Magnesium</keyword>
<evidence type="ECO:0000256" key="7">
    <source>
        <dbReference type="ARBA" id="ARBA00022842"/>
    </source>
</evidence>
<dbReference type="Pfam" id="PF12627">
    <property type="entry name" value="PolyA_pol_RNAbd"/>
    <property type="match status" value="1"/>
</dbReference>
<gene>
    <name evidence="11" type="primary">cca</name>
    <name evidence="11" type="ORF">ASD8599_00153</name>
</gene>
<dbReference type="Gene3D" id="3.30.460.10">
    <property type="entry name" value="Beta Polymerase, domain 2"/>
    <property type="match status" value="1"/>
</dbReference>
<evidence type="ECO:0000256" key="3">
    <source>
        <dbReference type="ARBA" id="ARBA00022694"/>
    </source>
</evidence>
<dbReference type="CDD" id="cd05398">
    <property type="entry name" value="NT_ClassII-CCAase"/>
    <property type="match status" value="1"/>
</dbReference>
<dbReference type="GO" id="GO:0008033">
    <property type="term" value="P:tRNA processing"/>
    <property type="evidence" value="ECO:0007669"/>
    <property type="project" value="UniProtKB-KW"/>
</dbReference>
<dbReference type="SUPFAM" id="SSF81301">
    <property type="entry name" value="Nucleotidyltransferase"/>
    <property type="match status" value="1"/>
</dbReference>
<dbReference type="Pfam" id="PF01743">
    <property type="entry name" value="PolyA_pol"/>
    <property type="match status" value="1"/>
</dbReference>
<dbReference type="InterPro" id="IPR043519">
    <property type="entry name" value="NT_sf"/>
</dbReference>
<dbReference type="EMBL" id="OMOR01000001">
    <property type="protein sequence ID" value="SPH19429.1"/>
    <property type="molecule type" value="Genomic_DNA"/>
</dbReference>
<comment type="similarity">
    <text evidence="8">Belongs to the tRNA nucleotidyltransferase/poly(A) polymerase family.</text>
</comment>
<feature type="domain" description="Poly A polymerase head" evidence="9">
    <location>
        <begin position="29"/>
        <end position="151"/>
    </location>
</feature>
<keyword evidence="6" id="KW-0547">Nucleotide-binding</keyword>
<protein>
    <submittedName>
        <fullName evidence="11">CCA-adding enzyme</fullName>
        <ecNumber evidence="11">2.7.7.72</ecNumber>
    </submittedName>
</protein>
<evidence type="ECO:0000259" key="10">
    <source>
        <dbReference type="Pfam" id="PF12627"/>
    </source>
</evidence>
<dbReference type="GO" id="GO:0004810">
    <property type="term" value="F:CCA tRNA nucleotidyltransferase activity"/>
    <property type="evidence" value="ECO:0007669"/>
    <property type="project" value="UniProtKB-EC"/>
</dbReference>
<sequence>MKLAPDTQWLADPVTQSVCETIESAGFDIFFVGGCVRNAVMGEDISDIDLSTNARPEKVMQLARDAGLKAIPTGIDHGTVTVVADGEPYEITTFRRDVETDGRRAVVTFSDSIEDDARRRDFTMNALYARPDGTVVDPLGGALDATHRRVRFIENASLRIREDYLRTLRYFRFVAWYAAADAGFDTDALDAIASNLDGLERLSAERVGAEILKLLSAPNPAPAVAAMRQTGVLLQILPGADDRWLAPLVHMETLLEVPPDPIRRLAVLGGEDMPRRLRLSKAQANALAVLIDGMSGTQSPAALGYLHGAEIALGIAALRSALFETLPALDAATQVQVGVDAVFPIVSADLTPDFQGKALGDRLKALKHDWIMSGFTKSKDDLLG</sequence>
<keyword evidence="2 8" id="KW-0808">Transferase</keyword>
<accession>A0A2R8B8V1</accession>
<keyword evidence="8" id="KW-0694">RNA-binding</keyword>
<comment type="cofactor">
    <cofactor evidence="1">
        <name>Mg(2+)</name>
        <dbReference type="ChEBI" id="CHEBI:18420"/>
    </cofactor>
</comment>
<evidence type="ECO:0000256" key="5">
    <source>
        <dbReference type="ARBA" id="ARBA00022723"/>
    </source>
</evidence>
<evidence type="ECO:0000313" key="12">
    <source>
        <dbReference type="Proteomes" id="UP000244880"/>
    </source>
</evidence>
<dbReference type="PANTHER" id="PTHR46173">
    <property type="entry name" value="CCA TRNA NUCLEOTIDYLTRANSFERASE 1, MITOCHONDRIAL"/>
    <property type="match status" value="1"/>
</dbReference>
<dbReference type="InterPro" id="IPR002646">
    <property type="entry name" value="PolA_pol_head_dom"/>
</dbReference>
<dbReference type="SUPFAM" id="SSF81891">
    <property type="entry name" value="Poly A polymerase C-terminal region-like"/>
    <property type="match status" value="1"/>
</dbReference>
<evidence type="ECO:0000313" key="11">
    <source>
        <dbReference type="EMBL" id="SPH19429.1"/>
    </source>
</evidence>
<dbReference type="InterPro" id="IPR032828">
    <property type="entry name" value="PolyA_RNA-bd"/>
</dbReference>
<dbReference type="EC" id="2.7.7.72" evidence="11"/>
<keyword evidence="4 11" id="KW-0548">Nucleotidyltransferase</keyword>
<evidence type="ECO:0000256" key="2">
    <source>
        <dbReference type="ARBA" id="ARBA00022679"/>
    </source>
</evidence>
<reference evidence="11 12" key="1">
    <citation type="submission" date="2018-03" db="EMBL/GenBank/DDBJ databases">
        <authorList>
            <person name="Keele B.F."/>
        </authorList>
    </citation>
    <scope>NUCLEOTIDE SEQUENCE [LARGE SCALE GENOMIC DNA]</scope>
    <source>
        <strain evidence="11 12">CECT 8599</strain>
    </source>
</reference>
<keyword evidence="3" id="KW-0819">tRNA processing</keyword>
<dbReference type="OrthoDB" id="9805698at2"/>
<dbReference type="InterPro" id="IPR050264">
    <property type="entry name" value="Bact_CCA-adding_enz_type3_sf"/>
</dbReference>
<evidence type="ECO:0000256" key="4">
    <source>
        <dbReference type="ARBA" id="ARBA00022695"/>
    </source>
</evidence>
<dbReference type="GO" id="GO:0046872">
    <property type="term" value="F:metal ion binding"/>
    <property type="evidence" value="ECO:0007669"/>
    <property type="project" value="UniProtKB-KW"/>
</dbReference>
<evidence type="ECO:0000256" key="1">
    <source>
        <dbReference type="ARBA" id="ARBA00001946"/>
    </source>
</evidence>
<name>A0A2R8B8V1_9RHOB</name>
<evidence type="ECO:0000259" key="9">
    <source>
        <dbReference type="Pfam" id="PF01743"/>
    </source>
</evidence>
<dbReference type="GO" id="GO:0000049">
    <property type="term" value="F:tRNA binding"/>
    <property type="evidence" value="ECO:0007669"/>
    <property type="project" value="TreeGrafter"/>
</dbReference>
<dbReference type="AlphaFoldDB" id="A0A2R8B8V1"/>
<dbReference type="PANTHER" id="PTHR46173:SF1">
    <property type="entry name" value="CCA TRNA NUCLEOTIDYLTRANSFERASE 1, MITOCHONDRIAL"/>
    <property type="match status" value="1"/>
</dbReference>
<dbReference type="Proteomes" id="UP000244880">
    <property type="component" value="Unassembled WGS sequence"/>
</dbReference>
<keyword evidence="12" id="KW-1185">Reference proteome</keyword>
<evidence type="ECO:0000256" key="6">
    <source>
        <dbReference type="ARBA" id="ARBA00022741"/>
    </source>
</evidence>